<keyword evidence="7 9" id="KW-0503">Monooxygenase</keyword>
<dbReference type="Gene3D" id="1.10.630.10">
    <property type="entry name" value="Cytochrome P450"/>
    <property type="match status" value="1"/>
</dbReference>
<keyword evidence="3 8" id="KW-0349">Heme</keyword>
<dbReference type="InterPro" id="IPR050121">
    <property type="entry name" value="Cytochrome_P450_monoxygenase"/>
</dbReference>
<accession>A0A5N5WNL9</accession>
<dbReference type="SUPFAM" id="SSF48264">
    <property type="entry name" value="Cytochrome P450"/>
    <property type="match status" value="1"/>
</dbReference>
<dbReference type="CDD" id="cd11062">
    <property type="entry name" value="CYP58-like"/>
    <property type="match status" value="1"/>
</dbReference>
<keyword evidence="5 9" id="KW-0560">Oxidoreductase</keyword>
<dbReference type="InterPro" id="IPR002401">
    <property type="entry name" value="Cyt_P450_E_grp-I"/>
</dbReference>
<organism evidence="10 11">
    <name type="scientific">Aspergillus leporis</name>
    <dbReference type="NCBI Taxonomy" id="41062"/>
    <lineage>
        <taxon>Eukaryota</taxon>
        <taxon>Fungi</taxon>
        <taxon>Dikarya</taxon>
        <taxon>Ascomycota</taxon>
        <taxon>Pezizomycotina</taxon>
        <taxon>Eurotiomycetes</taxon>
        <taxon>Eurotiomycetidae</taxon>
        <taxon>Eurotiales</taxon>
        <taxon>Aspergillaceae</taxon>
        <taxon>Aspergillus</taxon>
        <taxon>Aspergillus subgen. Circumdati</taxon>
    </lineage>
</organism>
<dbReference type="InterPro" id="IPR036396">
    <property type="entry name" value="Cyt_P450_sf"/>
</dbReference>
<evidence type="ECO:0000256" key="1">
    <source>
        <dbReference type="ARBA" id="ARBA00001971"/>
    </source>
</evidence>
<evidence type="ECO:0000256" key="7">
    <source>
        <dbReference type="ARBA" id="ARBA00023033"/>
    </source>
</evidence>
<evidence type="ECO:0000256" key="3">
    <source>
        <dbReference type="ARBA" id="ARBA00022617"/>
    </source>
</evidence>
<gene>
    <name evidence="10" type="ORF">BDV29DRAFT_52689</name>
</gene>
<dbReference type="InterPro" id="IPR017972">
    <property type="entry name" value="Cyt_P450_CS"/>
</dbReference>
<dbReference type="AlphaFoldDB" id="A0A5N5WNL9"/>
<dbReference type="PANTHER" id="PTHR24305:SF157">
    <property type="entry name" value="N-ACETYLTRYPTOPHAN 6-HYDROXYLASE IVOC-RELATED"/>
    <property type="match status" value="1"/>
</dbReference>
<dbReference type="GO" id="GO:0020037">
    <property type="term" value="F:heme binding"/>
    <property type="evidence" value="ECO:0007669"/>
    <property type="project" value="InterPro"/>
</dbReference>
<dbReference type="InterPro" id="IPR001128">
    <property type="entry name" value="Cyt_P450"/>
</dbReference>
<evidence type="ECO:0000256" key="4">
    <source>
        <dbReference type="ARBA" id="ARBA00022723"/>
    </source>
</evidence>
<keyword evidence="4 8" id="KW-0479">Metal-binding</keyword>
<reference evidence="10 11" key="1">
    <citation type="submission" date="2019-04" db="EMBL/GenBank/DDBJ databases">
        <title>Friends and foes A comparative genomics study of 23 Aspergillus species from section Flavi.</title>
        <authorList>
            <consortium name="DOE Joint Genome Institute"/>
            <person name="Kjaerbolling I."/>
            <person name="Vesth T."/>
            <person name="Frisvad J.C."/>
            <person name="Nybo J.L."/>
            <person name="Theobald S."/>
            <person name="Kildgaard S."/>
            <person name="Isbrandt T."/>
            <person name="Kuo A."/>
            <person name="Sato A."/>
            <person name="Lyhne E.K."/>
            <person name="Kogle M.E."/>
            <person name="Wiebenga A."/>
            <person name="Kun R.S."/>
            <person name="Lubbers R.J."/>
            <person name="Makela M.R."/>
            <person name="Barry K."/>
            <person name="Chovatia M."/>
            <person name="Clum A."/>
            <person name="Daum C."/>
            <person name="Haridas S."/>
            <person name="He G."/>
            <person name="LaButti K."/>
            <person name="Lipzen A."/>
            <person name="Mondo S."/>
            <person name="Riley R."/>
            <person name="Salamov A."/>
            <person name="Simmons B.A."/>
            <person name="Magnuson J.K."/>
            <person name="Henrissat B."/>
            <person name="Mortensen U.H."/>
            <person name="Larsen T.O."/>
            <person name="Devries R.P."/>
            <person name="Grigoriev I.V."/>
            <person name="Machida M."/>
            <person name="Baker S.E."/>
            <person name="Andersen M.R."/>
        </authorList>
    </citation>
    <scope>NUCLEOTIDE SEQUENCE [LARGE SCALE GENOMIC DNA]</scope>
    <source>
        <strain evidence="10 11">CBS 151.66</strain>
    </source>
</reference>
<dbReference type="GO" id="GO:0016705">
    <property type="term" value="F:oxidoreductase activity, acting on paired donors, with incorporation or reduction of molecular oxygen"/>
    <property type="evidence" value="ECO:0007669"/>
    <property type="project" value="InterPro"/>
</dbReference>
<keyword evidence="11" id="KW-1185">Reference proteome</keyword>
<evidence type="ECO:0000256" key="5">
    <source>
        <dbReference type="ARBA" id="ARBA00023002"/>
    </source>
</evidence>
<dbReference type="PRINTS" id="PR00463">
    <property type="entry name" value="EP450I"/>
</dbReference>
<protein>
    <submittedName>
        <fullName evidence="10">Cytochrome P450</fullName>
    </submittedName>
</protein>
<dbReference type="PROSITE" id="PS00086">
    <property type="entry name" value="CYTOCHROME_P450"/>
    <property type="match status" value="1"/>
</dbReference>
<feature type="binding site" description="axial binding residue" evidence="8">
    <location>
        <position position="465"/>
    </location>
    <ligand>
        <name>heme</name>
        <dbReference type="ChEBI" id="CHEBI:30413"/>
    </ligand>
    <ligandPart>
        <name>Fe</name>
        <dbReference type="ChEBI" id="CHEBI:18248"/>
    </ligandPart>
</feature>
<evidence type="ECO:0000256" key="8">
    <source>
        <dbReference type="PIRSR" id="PIRSR602401-1"/>
    </source>
</evidence>
<evidence type="ECO:0000256" key="6">
    <source>
        <dbReference type="ARBA" id="ARBA00023004"/>
    </source>
</evidence>
<evidence type="ECO:0000256" key="2">
    <source>
        <dbReference type="ARBA" id="ARBA00010617"/>
    </source>
</evidence>
<comment type="cofactor">
    <cofactor evidence="1 8">
        <name>heme</name>
        <dbReference type="ChEBI" id="CHEBI:30413"/>
    </cofactor>
</comment>
<evidence type="ECO:0000256" key="9">
    <source>
        <dbReference type="RuleBase" id="RU000461"/>
    </source>
</evidence>
<keyword evidence="6 8" id="KW-0408">Iron</keyword>
<dbReference type="GO" id="GO:0005506">
    <property type="term" value="F:iron ion binding"/>
    <property type="evidence" value="ECO:0007669"/>
    <property type="project" value="InterPro"/>
</dbReference>
<dbReference type="GO" id="GO:0004497">
    <property type="term" value="F:monooxygenase activity"/>
    <property type="evidence" value="ECO:0007669"/>
    <property type="project" value="UniProtKB-KW"/>
</dbReference>
<dbReference type="PANTHER" id="PTHR24305">
    <property type="entry name" value="CYTOCHROME P450"/>
    <property type="match status" value="1"/>
</dbReference>
<dbReference type="Pfam" id="PF00067">
    <property type="entry name" value="p450"/>
    <property type="match status" value="1"/>
</dbReference>
<comment type="similarity">
    <text evidence="2 9">Belongs to the cytochrome P450 family.</text>
</comment>
<dbReference type="OrthoDB" id="3945418at2759"/>
<proteinExistence type="inferred from homology"/>
<evidence type="ECO:0000313" key="10">
    <source>
        <dbReference type="EMBL" id="KAB8069297.1"/>
    </source>
</evidence>
<dbReference type="EMBL" id="ML732347">
    <property type="protein sequence ID" value="KAB8069297.1"/>
    <property type="molecule type" value="Genomic_DNA"/>
</dbReference>
<dbReference type="Proteomes" id="UP000326565">
    <property type="component" value="Unassembled WGS sequence"/>
</dbReference>
<evidence type="ECO:0000313" key="11">
    <source>
        <dbReference type="Proteomes" id="UP000326565"/>
    </source>
</evidence>
<name>A0A5N5WNL9_9EURO</name>
<sequence>MTLLQVVETSIILLVLWTVVGAIRRLYFHPLSHIPGPRLAALTWWYEFYYDAIQPGLYVFHIQKLHKKYGISWHAGPIIRVTPDEIHINDVGYLDTVYAPSMTRLDKYDYQLRTLRVPGGVGTTADYYLHKTRREALTPFFSKRNVLSLEGVITEKVDQLCRLIAKHAEKKTPVNLSDAFYAFSNDVVANFLFAHQTDVLADEEEAARLRHNSHELLKGINMNKHFPWIPDMLESLPQSLTRPAMPPGLIDMFELFDRVRAELLAIINAKQRRSPGEKVTGPGGKASVYESVLDNPNLPASEKALLRLEQEGALLTLAGTESPAQTLNIIFYHLLANPSLLSKLRRELDSVPTPSSWIQLEKLPYLSAIIEEGNRLSFGVTARAARILYNPITYTPTSHVTLPPSMRKSYTLPAGTPISITTLSAHTAEAVFPDPYVFNPDRWLGDEGRDRRKFQLAFSKGGRKCLGIELARAELYLVTAALVRMFDMELWQTDEGDVAFLHDYHVAMPKMDSKGVRVMATVC</sequence>